<dbReference type="EMBL" id="JABSTV010001250">
    <property type="protein sequence ID" value="KAH7957026.1"/>
    <property type="molecule type" value="Genomic_DNA"/>
</dbReference>
<dbReference type="Pfam" id="PF01156">
    <property type="entry name" value="IU_nuc_hydro"/>
    <property type="match status" value="1"/>
</dbReference>
<keyword evidence="3" id="KW-0812">Transmembrane</keyword>
<feature type="transmembrane region" description="Helical" evidence="3">
    <location>
        <begin position="141"/>
        <end position="163"/>
    </location>
</feature>
<evidence type="ECO:0000256" key="1">
    <source>
        <dbReference type="ARBA" id="ARBA00009176"/>
    </source>
</evidence>
<dbReference type="PANTHER" id="PTHR46190">
    <property type="entry name" value="SI:CH211-201H21.5-RELATED"/>
    <property type="match status" value="1"/>
</dbReference>
<accession>A0A9D4PWK8</accession>
<evidence type="ECO:0000256" key="3">
    <source>
        <dbReference type="SAM" id="Phobius"/>
    </source>
</evidence>
<sequence>MEYATTASEETEIRPFLAARNDPEFRKLQLEMMSRYPRYGVNAEEASSSSTQRLYEVNPAGDVEQAFEGGVPNERQLPRAVSSSQLVPGRTESNNYEVSREPSTSEISYAKKKRKEFRARVRRWLQEKEDGRSRELRRDCLLIALVLILFVLLILWLACGGFFSGPPFGKEESDEKIISAPTKPRPIPPKGGPLKIIMDVDTGVDDAMALTFALTSERATVEAITVVAGNAYRDVAYNNTLRVLELLGRTDMPVYKGADRPLVEQLETEKFYFGPDNFGGVSDKYPMAVLKSVSNKVAHVVMRDMIRQRPKELTLLMVGPLTNLAIAMLMDPGLTDDVAQIFIMGGTIYGKGNVKPGGEFNFYTDPEAARVVLQRATCPVTLVVWEAVLQATVPWHVYNEVVAEDTKLTRFLREVNNHTIECCMKGGDQGDFAVGDFLAVMAALVPDSVSGSVDLRSDVELHGDYTRGQMVHAWLKQHLPHITHSVTVVHSFDVEAVSNQFRKVFLVEDSDDE</sequence>
<reference evidence="5" key="1">
    <citation type="journal article" date="2020" name="Cell">
        <title>Large-Scale Comparative Analyses of Tick Genomes Elucidate Their Genetic Diversity and Vector Capacities.</title>
        <authorList>
            <consortium name="Tick Genome and Microbiome Consortium (TIGMIC)"/>
            <person name="Jia N."/>
            <person name="Wang J."/>
            <person name="Shi W."/>
            <person name="Du L."/>
            <person name="Sun Y."/>
            <person name="Zhan W."/>
            <person name="Jiang J.F."/>
            <person name="Wang Q."/>
            <person name="Zhang B."/>
            <person name="Ji P."/>
            <person name="Bell-Sakyi L."/>
            <person name="Cui X.M."/>
            <person name="Yuan T.T."/>
            <person name="Jiang B.G."/>
            <person name="Yang W.F."/>
            <person name="Lam T.T."/>
            <person name="Chang Q.C."/>
            <person name="Ding S.J."/>
            <person name="Wang X.J."/>
            <person name="Zhu J.G."/>
            <person name="Ruan X.D."/>
            <person name="Zhao L."/>
            <person name="Wei J.T."/>
            <person name="Ye R.Z."/>
            <person name="Que T.C."/>
            <person name="Du C.H."/>
            <person name="Zhou Y.H."/>
            <person name="Cheng J.X."/>
            <person name="Dai P.F."/>
            <person name="Guo W.B."/>
            <person name="Han X.H."/>
            <person name="Huang E.J."/>
            <person name="Li L.F."/>
            <person name="Wei W."/>
            <person name="Gao Y.C."/>
            <person name="Liu J.Z."/>
            <person name="Shao H.Z."/>
            <person name="Wang X."/>
            <person name="Wang C.C."/>
            <person name="Yang T.C."/>
            <person name="Huo Q.B."/>
            <person name="Li W."/>
            <person name="Chen H.Y."/>
            <person name="Chen S.E."/>
            <person name="Zhou L.G."/>
            <person name="Ni X.B."/>
            <person name="Tian J.H."/>
            <person name="Sheng Y."/>
            <person name="Liu T."/>
            <person name="Pan Y.S."/>
            <person name="Xia L.Y."/>
            <person name="Li J."/>
            <person name="Zhao F."/>
            <person name="Cao W.C."/>
        </authorList>
    </citation>
    <scope>NUCLEOTIDE SEQUENCE</scope>
    <source>
        <strain evidence="5">Rsan-2018</strain>
    </source>
</reference>
<dbReference type="PANTHER" id="PTHR46190:SF1">
    <property type="entry name" value="SI:CH211-201H21.5"/>
    <property type="match status" value="1"/>
</dbReference>
<comment type="caution">
    <text evidence="5">The sequence shown here is derived from an EMBL/GenBank/DDBJ whole genome shotgun (WGS) entry which is preliminary data.</text>
</comment>
<dbReference type="GO" id="GO:0016799">
    <property type="term" value="F:hydrolase activity, hydrolyzing N-glycosyl compounds"/>
    <property type="evidence" value="ECO:0007669"/>
    <property type="project" value="InterPro"/>
</dbReference>
<dbReference type="VEuPathDB" id="VectorBase:RSAN_027842"/>
<name>A0A9D4PWK8_RHISA</name>
<gene>
    <name evidence="5" type="ORF">HPB52_014406</name>
</gene>
<evidence type="ECO:0000313" key="6">
    <source>
        <dbReference type="Proteomes" id="UP000821837"/>
    </source>
</evidence>
<dbReference type="InterPro" id="IPR052775">
    <property type="entry name" value="IUN_hydrolase"/>
</dbReference>
<dbReference type="AlphaFoldDB" id="A0A9D4PWK8"/>
<dbReference type="InterPro" id="IPR001910">
    <property type="entry name" value="Inosine/uridine_hydrolase_dom"/>
</dbReference>
<reference evidence="5" key="2">
    <citation type="submission" date="2021-09" db="EMBL/GenBank/DDBJ databases">
        <authorList>
            <person name="Jia N."/>
            <person name="Wang J."/>
            <person name="Shi W."/>
            <person name="Du L."/>
            <person name="Sun Y."/>
            <person name="Zhan W."/>
            <person name="Jiang J."/>
            <person name="Wang Q."/>
            <person name="Zhang B."/>
            <person name="Ji P."/>
            <person name="Sakyi L.B."/>
            <person name="Cui X."/>
            <person name="Yuan T."/>
            <person name="Jiang B."/>
            <person name="Yang W."/>
            <person name="Lam T.T.-Y."/>
            <person name="Chang Q."/>
            <person name="Ding S."/>
            <person name="Wang X."/>
            <person name="Zhu J."/>
            <person name="Ruan X."/>
            <person name="Zhao L."/>
            <person name="Wei J."/>
            <person name="Que T."/>
            <person name="Du C."/>
            <person name="Cheng J."/>
            <person name="Dai P."/>
            <person name="Han X."/>
            <person name="Huang E."/>
            <person name="Gao Y."/>
            <person name="Liu J."/>
            <person name="Shao H."/>
            <person name="Ye R."/>
            <person name="Li L."/>
            <person name="Wei W."/>
            <person name="Wang X."/>
            <person name="Wang C."/>
            <person name="Huo Q."/>
            <person name="Li W."/>
            <person name="Guo W."/>
            <person name="Chen H."/>
            <person name="Chen S."/>
            <person name="Zhou L."/>
            <person name="Zhou L."/>
            <person name="Ni X."/>
            <person name="Tian J."/>
            <person name="Zhou Y."/>
            <person name="Sheng Y."/>
            <person name="Liu T."/>
            <person name="Pan Y."/>
            <person name="Xia L."/>
            <person name="Li J."/>
            <person name="Zhao F."/>
            <person name="Cao W."/>
        </authorList>
    </citation>
    <scope>NUCLEOTIDE SEQUENCE</scope>
    <source>
        <strain evidence="5">Rsan-2018</strain>
        <tissue evidence="5">Larvae</tissue>
    </source>
</reference>
<evidence type="ECO:0000256" key="2">
    <source>
        <dbReference type="SAM" id="MobiDB-lite"/>
    </source>
</evidence>
<feature type="region of interest" description="Disordered" evidence="2">
    <location>
        <begin position="79"/>
        <end position="105"/>
    </location>
</feature>
<keyword evidence="3" id="KW-0472">Membrane</keyword>
<feature type="compositionally biased region" description="Polar residues" evidence="2">
    <location>
        <begin position="81"/>
        <end position="105"/>
    </location>
</feature>
<dbReference type="InterPro" id="IPR036452">
    <property type="entry name" value="Ribo_hydro-like"/>
</dbReference>
<dbReference type="SUPFAM" id="SSF53590">
    <property type="entry name" value="Nucleoside hydrolase"/>
    <property type="match status" value="1"/>
</dbReference>
<protein>
    <recommendedName>
        <fullName evidence="4">Inosine/uridine-preferring nucleoside hydrolase domain-containing protein</fullName>
    </recommendedName>
</protein>
<keyword evidence="6" id="KW-1185">Reference proteome</keyword>
<feature type="domain" description="Inosine/uridine-preferring nucleoside hydrolase" evidence="4">
    <location>
        <begin position="196"/>
        <end position="497"/>
    </location>
</feature>
<comment type="similarity">
    <text evidence="1">Belongs to the IUNH family.</text>
</comment>
<keyword evidence="3" id="KW-1133">Transmembrane helix</keyword>
<evidence type="ECO:0000313" key="5">
    <source>
        <dbReference type="EMBL" id="KAH7957026.1"/>
    </source>
</evidence>
<organism evidence="5 6">
    <name type="scientific">Rhipicephalus sanguineus</name>
    <name type="common">Brown dog tick</name>
    <name type="synonym">Ixodes sanguineus</name>
    <dbReference type="NCBI Taxonomy" id="34632"/>
    <lineage>
        <taxon>Eukaryota</taxon>
        <taxon>Metazoa</taxon>
        <taxon>Ecdysozoa</taxon>
        <taxon>Arthropoda</taxon>
        <taxon>Chelicerata</taxon>
        <taxon>Arachnida</taxon>
        <taxon>Acari</taxon>
        <taxon>Parasitiformes</taxon>
        <taxon>Ixodida</taxon>
        <taxon>Ixodoidea</taxon>
        <taxon>Ixodidae</taxon>
        <taxon>Rhipicephalinae</taxon>
        <taxon>Rhipicephalus</taxon>
        <taxon>Rhipicephalus</taxon>
    </lineage>
</organism>
<dbReference type="Proteomes" id="UP000821837">
    <property type="component" value="Unassembled WGS sequence"/>
</dbReference>
<proteinExistence type="inferred from homology"/>
<evidence type="ECO:0000259" key="4">
    <source>
        <dbReference type="Pfam" id="PF01156"/>
    </source>
</evidence>
<dbReference type="Gene3D" id="3.90.245.10">
    <property type="entry name" value="Ribonucleoside hydrolase-like"/>
    <property type="match status" value="1"/>
</dbReference>